<name>A0A6G1FZ13_9PEZI</name>
<feature type="signal peptide" evidence="1">
    <location>
        <begin position="1"/>
        <end position="23"/>
    </location>
</feature>
<organism evidence="2">
    <name type="scientific">Eremomyces bilateralis CBS 781.70</name>
    <dbReference type="NCBI Taxonomy" id="1392243"/>
    <lineage>
        <taxon>Eukaryota</taxon>
        <taxon>Fungi</taxon>
        <taxon>Dikarya</taxon>
        <taxon>Ascomycota</taxon>
        <taxon>Pezizomycotina</taxon>
        <taxon>Dothideomycetes</taxon>
        <taxon>Dothideomycetes incertae sedis</taxon>
        <taxon>Eremomycetales</taxon>
        <taxon>Eremomycetaceae</taxon>
        <taxon>Eremomyces</taxon>
    </lineage>
</organism>
<dbReference type="GeneID" id="54420396"/>
<dbReference type="AlphaFoldDB" id="A0A6G1FZ13"/>
<evidence type="ECO:0000313" key="3">
    <source>
        <dbReference type="Proteomes" id="UP000504638"/>
    </source>
</evidence>
<dbReference type="OrthoDB" id="3861746at2759"/>
<keyword evidence="1" id="KW-0732">Signal</keyword>
<dbReference type="EMBL" id="ML975164">
    <property type="protein sequence ID" value="KAF1810799.1"/>
    <property type="molecule type" value="Genomic_DNA"/>
</dbReference>
<gene>
    <name evidence="2 4" type="ORF">P152DRAFT_460090</name>
</gene>
<protein>
    <submittedName>
        <fullName evidence="2 4">Uncharacterized protein</fullName>
    </submittedName>
</protein>
<evidence type="ECO:0000256" key="1">
    <source>
        <dbReference type="SAM" id="SignalP"/>
    </source>
</evidence>
<proteinExistence type="predicted"/>
<evidence type="ECO:0000313" key="4">
    <source>
        <dbReference type="RefSeq" id="XP_033532430.1"/>
    </source>
</evidence>
<reference evidence="4" key="2">
    <citation type="submission" date="2020-04" db="EMBL/GenBank/DDBJ databases">
        <authorList>
            <consortium name="NCBI Genome Project"/>
        </authorList>
    </citation>
    <scope>NUCLEOTIDE SEQUENCE</scope>
    <source>
        <strain evidence="4">CBS 781.70</strain>
    </source>
</reference>
<dbReference type="Proteomes" id="UP000504638">
    <property type="component" value="Unplaced"/>
</dbReference>
<evidence type="ECO:0000313" key="2">
    <source>
        <dbReference type="EMBL" id="KAF1810799.1"/>
    </source>
</evidence>
<accession>A0A6G1FZ13</accession>
<keyword evidence="3" id="KW-1185">Reference proteome</keyword>
<reference evidence="2 4" key="1">
    <citation type="submission" date="2020-01" db="EMBL/GenBank/DDBJ databases">
        <authorList>
            <consortium name="DOE Joint Genome Institute"/>
            <person name="Haridas S."/>
            <person name="Albert R."/>
            <person name="Binder M."/>
            <person name="Bloem J."/>
            <person name="Labutti K."/>
            <person name="Salamov A."/>
            <person name="Andreopoulos B."/>
            <person name="Baker S.E."/>
            <person name="Barry K."/>
            <person name="Bills G."/>
            <person name="Bluhm B.H."/>
            <person name="Cannon C."/>
            <person name="Castanera R."/>
            <person name="Culley D.E."/>
            <person name="Daum C."/>
            <person name="Ezra D."/>
            <person name="Gonzalez J.B."/>
            <person name="Henrissat B."/>
            <person name="Kuo A."/>
            <person name="Liang C."/>
            <person name="Lipzen A."/>
            <person name="Lutzoni F."/>
            <person name="Magnuson J."/>
            <person name="Mondo S."/>
            <person name="Nolan M."/>
            <person name="Ohm R."/>
            <person name="Pangilinan J."/>
            <person name="Park H.-J."/>
            <person name="Ramirez L."/>
            <person name="Alfaro M."/>
            <person name="Sun H."/>
            <person name="Tritt A."/>
            <person name="Yoshinaga Y."/>
            <person name="Zwiers L.-H."/>
            <person name="Turgeon B.G."/>
            <person name="Goodwin S.B."/>
            <person name="Spatafora J.W."/>
            <person name="Crous P.W."/>
            <person name="Grigoriev I.V."/>
        </authorList>
    </citation>
    <scope>NUCLEOTIDE SEQUENCE</scope>
    <source>
        <strain evidence="2 4">CBS 781.70</strain>
    </source>
</reference>
<dbReference type="RefSeq" id="XP_033532430.1">
    <property type="nucleotide sequence ID" value="XM_033679826.1"/>
</dbReference>
<reference evidence="4" key="3">
    <citation type="submission" date="2025-04" db="UniProtKB">
        <authorList>
            <consortium name="RefSeq"/>
        </authorList>
    </citation>
    <scope>IDENTIFICATION</scope>
    <source>
        <strain evidence="4">CBS 781.70</strain>
    </source>
</reference>
<feature type="chain" id="PRO_5044631689" evidence="1">
    <location>
        <begin position="24"/>
        <end position="195"/>
    </location>
</feature>
<sequence>MLSVPALTLLLVSFAFAAPQAEGGEICAPIGWPNPWTADYDDLPFTELPPTPVGTYRGLTYDLFYVNTDENLIAEVSPPNHAISFDCTKPRTISVENPGESFDLQSLYVACSSGFPQDDCHIKLRGIKKRGGHVERKIIYPKLENPTPFKMLKVDFGGGWKDLTSLDFTSVEIDGTCNYTGLMIDSLTYKKKKCI</sequence>